<dbReference type="FunFam" id="2.60.120.920:FF:000005">
    <property type="entry name" value="Putative E3 ubiquitin-protein ligase NEURL1B"/>
    <property type="match status" value="2"/>
</dbReference>
<gene>
    <name evidence="15" type="ORF">CCAP1982_LOCUS82</name>
</gene>
<evidence type="ECO:0000256" key="8">
    <source>
        <dbReference type="ARBA" id="ARBA00023125"/>
    </source>
</evidence>
<comment type="function">
    <text evidence="10">Involved in neurogenesis. Interacts with other neurogenic proteins in the specification of the neuroblast versus epidermoblast cell fate.</text>
</comment>
<evidence type="ECO:0000256" key="11">
    <source>
        <dbReference type="ARBA" id="ARBA00068495"/>
    </source>
</evidence>
<dbReference type="SUPFAM" id="SSF57850">
    <property type="entry name" value="RING/U-box"/>
    <property type="match status" value="1"/>
</dbReference>
<evidence type="ECO:0000256" key="12">
    <source>
        <dbReference type="PROSITE-ProRule" id="PRU00175"/>
    </source>
</evidence>
<keyword evidence="3" id="KW-0479">Metal-binding</keyword>
<evidence type="ECO:0000256" key="9">
    <source>
        <dbReference type="ARBA" id="ARBA00023242"/>
    </source>
</evidence>
<evidence type="ECO:0000256" key="3">
    <source>
        <dbReference type="ARBA" id="ARBA00022723"/>
    </source>
</evidence>
<name>A0A811TYL1_CERCA</name>
<dbReference type="GO" id="GO:0003677">
    <property type="term" value="F:DNA binding"/>
    <property type="evidence" value="ECO:0007669"/>
    <property type="project" value="UniProtKB-KW"/>
</dbReference>
<evidence type="ECO:0000313" key="15">
    <source>
        <dbReference type="EMBL" id="CAD6991140.1"/>
    </source>
</evidence>
<dbReference type="PROSITE" id="PS50089">
    <property type="entry name" value="ZF_RING_2"/>
    <property type="match status" value="1"/>
</dbReference>
<accession>A0A811TYL1</accession>
<protein>
    <recommendedName>
        <fullName evidence="11">Protein neuralized</fullName>
    </recommendedName>
</protein>
<dbReference type="Pfam" id="PF13920">
    <property type="entry name" value="zf-C3HC4_3"/>
    <property type="match status" value="1"/>
</dbReference>
<dbReference type="InterPro" id="IPR006573">
    <property type="entry name" value="NHR_dom"/>
</dbReference>
<feature type="domain" description="RING-type" evidence="13">
    <location>
        <begin position="658"/>
        <end position="699"/>
    </location>
</feature>
<organism evidence="15 16">
    <name type="scientific">Ceratitis capitata</name>
    <name type="common">Mediterranean fruit fly</name>
    <name type="synonym">Tephritis capitata</name>
    <dbReference type="NCBI Taxonomy" id="7213"/>
    <lineage>
        <taxon>Eukaryota</taxon>
        <taxon>Metazoa</taxon>
        <taxon>Ecdysozoa</taxon>
        <taxon>Arthropoda</taxon>
        <taxon>Hexapoda</taxon>
        <taxon>Insecta</taxon>
        <taxon>Pterygota</taxon>
        <taxon>Neoptera</taxon>
        <taxon>Endopterygota</taxon>
        <taxon>Diptera</taxon>
        <taxon>Brachycera</taxon>
        <taxon>Muscomorpha</taxon>
        <taxon>Tephritoidea</taxon>
        <taxon>Tephritidae</taxon>
        <taxon>Ceratitis</taxon>
        <taxon>Ceratitis</taxon>
    </lineage>
</organism>
<dbReference type="SMART" id="SM00588">
    <property type="entry name" value="NEUZ"/>
    <property type="match status" value="2"/>
</dbReference>
<sequence>MRKSINRLKDTSTINPLLILLFCTHLRRSPSSCPGPNNLPPLQFHTVHGDNIRISRDGTLARRFESFCRAITFSARPVRINERICVRFTEISNNWNGGIRFGFTSNDPATLEGALPKYACPDLTNRPGFWAKALHEQYCEKDNILYYYVNSAGDVIYGINNVEKGVILSGIDTRGLLWTLVDIYGNCTAIEFLDARVYMYQQSGNGLVAAGVALPAGNSAVISANATLPGPQIPLNSHHPHQQSRCSLPAVEQDLDRHVLPSMQSLNISMEQMPYAQDMANGLPPLRYNGNGRLIPVPFHITKGRNVRLSLDRFIASRTENDFCQGYVFTARPIRIGEKVIVQILKTEQMYLGALALGLTSCNPAALQPSDLPNDSDFLLDRPEYWVVSKDIASQPQRGDEIAFFVAPNGEVTISKNNGPAVVVMHVDQSLQLWAFLDVYGSTQSVRMFRQQLPNMVNYPQQPLSAAPSTQRLSQQHAAMSIAESMNSLNSQMSESRKMLHTSALTVASHNTMNSSAANLAAQAHCNVPAAATVSTVTPVSNTNGNTTATATGHMISMPSSGDLIQIQPNGGGTVLVVNLPPANSTHELSNVSASSNGVSATRQPTSGVLSGACSSTMSNNQFVEPVTSVNGCNSTQEMNKWKDTVDHSGNGSAGAECTICYENQIDSVLYMCGHMCMCYDCAIEQWRGVGGGQCPLCRAVIRDVIRTYTT</sequence>
<dbReference type="Gene3D" id="3.30.40.10">
    <property type="entry name" value="Zinc/RING finger domain, C3HC4 (zinc finger)"/>
    <property type="match status" value="1"/>
</dbReference>
<comment type="caution">
    <text evidence="15">The sequence shown here is derived from an EMBL/GenBank/DDBJ whole genome shotgun (WGS) entry which is preliminary data.</text>
</comment>
<dbReference type="FunFam" id="3.30.40.10:FF:000441">
    <property type="entry name" value="Neuralized, isoform B"/>
    <property type="match status" value="1"/>
</dbReference>
<dbReference type="PANTHER" id="PTHR12429:SF6">
    <property type="entry name" value="PROTEIN NEURALIZED"/>
    <property type="match status" value="1"/>
</dbReference>
<dbReference type="CDD" id="cd16647">
    <property type="entry name" value="mRING-HC-C3HC5_NEU1"/>
    <property type="match status" value="1"/>
</dbReference>
<dbReference type="PANTHER" id="PTHR12429">
    <property type="entry name" value="NEURALIZED"/>
    <property type="match status" value="1"/>
</dbReference>
<evidence type="ECO:0000256" key="2">
    <source>
        <dbReference type="ARBA" id="ARBA00022473"/>
    </source>
</evidence>
<keyword evidence="7" id="KW-0524">Neurogenesis</keyword>
<evidence type="ECO:0000313" key="16">
    <source>
        <dbReference type="Proteomes" id="UP000606786"/>
    </source>
</evidence>
<feature type="domain" description="NHR" evidence="14">
    <location>
        <begin position="296"/>
        <end position="451"/>
    </location>
</feature>
<evidence type="ECO:0000256" key="5">
    <source>
        <dbReference type="ARBA" id="ARBA00022771"/>
    </source>
</evidence>
<evidence type="ECO:0000259" key="13">
    <source>
        <dbReference type="PROSITE" id="PS50089"/>
    </source>
</evidence>
<keyword evidence="4" id="KW-0677">Repeat</keyword>
<keyword evidence="6" id="KW-0862">Zinc</keyword>
<evidence type="ECO:0000259" key="14">
    <source>
        <dbReference type="PROSITE" id="PS51065"/>
    </source>
</evidence>
<keyword evidence="9" id="KW-0539">Nucleus</keyword>
<keyword evidence="2" id="KW-0217">Developmental protein</keyword>
<keyword evidence="8" id="KW-0238">DNA-binding</keyword>
<evidence type="ECO:0000256" key="10">
    <source>
        <dbReference type="ARBA" id="ARBA00058903"/>
    </source>
</evidence>
<evidence type="ECO:0000256" key="6">
    <source>
        <dbReference type="ARBA" id="ARBA00022833"/>
    </source>
</evidence>
<dbReference type="Gene3D" id="2.60.120.920">
    <property type="match status" value="2"/>
</dbReference>
<dbReference type="SMART" id="SM00184">
    <property type="entry name" value="RING"/>
    <property type="match status" value="1"/>
</dbReference>
<dbReference type="GO" id="GO:0008270">
    <property type="term" value="F:zinc ion binding"/>
    <property type="evidence" value="ECO:0007669"/>
    <property type="project" value="UniProtKB-KW"/>
</dbReference>
<reference evidence="15" key="1">
    <citation type="submission" date="2020-11" db="EMBL/GenBank/DDBJ databases">
        <authorList>
            <person name="Whitehead M."/>
        </authorList>
    </citation>
    <scope>NUCLEOTIDE SEQUENCE</scope>
    <source>
        <strain evidence="15">EGII</strain>
    </source>
</reference>
<keyword evidence="16" id="KW-1185">Reference proteome</keyword>
<dbReference type="PROSITE" id="PS51065">
    <property type="entry name" value="NHR"/>
    <property type="match status" value="2"/>
</dbReference>
<proteinExistence type="predicted"/>
<keyword evidence="5 12" id="KW-0863">Zinc-finger</keyword>
<evidence type="ECO:0000256" key="4">
    <source>
        <dbReference type="ARBA" id="ARBA00022737"/>
    </source>
</evidence>
<dbReference type="OrthoDB" id="6078042at2759"/>
<comment type="subcellular location">
    <subcellularLocation>
        <location evidence="1">Nucleus</location>
    </subcellularLocation>
</comment>
<evidence type="ECO:0000256" key="7">
    <source>
        <dbReference type="ARBA" id="ARBA00022902"/>
    </source>
</evidence>
<dbReference type="InterPro" id="IPR013083">
    <property type="entry name" value="Znf_RING/FYVE/PHD"/>
</dbReference>
<dbReference type="AlphaFoldDB" id="A0A811TYL1"/>
<dbReference type="GO" id="GO:0061630">
    <property type="term" value="F:ubiquitin protein ligase activity"/>
    <property type="evidence" value="ECO:0007669"/>
    <property type="project" value="TreeGrafter"/>
</dbReference>
<dbReference type="InterPro" id="IPR043136">
    <property type="entry name" value="B30.2/SPRY_sf"/>
</dbReference>
<dbReference type="InterPro" id="IPR037962">
    <property type="entry name" value="Neuralized"/>
</dbReference>
<feature type="domain" description="NHR" evidence="14">
    <location>
        <begin position="41"/>
        <end position="195"/>
    </location>
</feature>
<dbReference type="GO" id="GO:0007399">
    <property type="term" value="P:nervous system development"/>
    <property type="evidence" value="ECO:0007669"/>
    <property type="project" value="UniProtKB-KW"/>
</dbReference>
<evidence type="ECO:0000256" key="1">
    <source>
        <dbReference type="ARBA" id="ARBA00004123"/>
    </source>
</evidence>
<dbReference type="Pfam" id="PF07177">
    <property type="entry name" value="Neuralized"/>
    <property type="match status" value="2"/>
</dbReference>
<dbReference type="GO" id="GO:0005634">
    <property type="term" value="C:nucleus"/>
    <property type="evidence" value="ECO:0007669"/>
    <property type="project" value="UniProtKB-SubCell"/>
</dbReference>
<dbReference type="InterPro" id="IPR001841">
    <property type="entry name" value="Znf_RING"/>
</dbReference>
<dbReference type="EMBL" id="CAJHJT010000001">
    <property type="protein sequence ID" value="CAD6991140.1"/>
    <property type="molecule type" value="Genomic_DNA"/>
</dbReference>
<dbReference type="Proteomes" id="UP000606786">
    <property type="component" value="Unassembled WGS sequence"/>
</dbReference>